<feature type="transmembrane region" description="Helical" evidence="1">
    <location>
        <begin position="133"/>
        <end position="152"/>
    </location>
</feature>
<dbReference type="Proteomes" id="UP001642487">
    <property type="component" value="Chromosome 5"/>
</dbReference>
<gene>
    <name evidence="2" type="ORF">CITCOLO1_LOCUS14644</name>
</gene>
<accession>A0ABP0YQ52</accession>
<proteinExistence type="predicted"/>
<reference evidence="2 3" key="1">
    <citation type="submission" date="2024-03" db="EMBL/GenBank/DDBJ databases">
        <authorList>
            <person name="Gkanogiannis A."/>
            <person name="Becerra Lopez-Lavalle L."/>
        </authorList>
    </citation>
    <scope>NUCLEOTIDE SEQUENCE [LARGE SCALE GENOMIC DNA]</scope>
</reference>
<keyword evidence="1" id="KW-1133">Transmembrane helix</keyword>
<evidence type="ECO:0000313" key="2">
    <source>
        <dbReference type="EMBL" id="CAK9322494.1"/>
    </source>
</evidence>
<protein>
    <submittedName>
        <fullName evidence="2">Uncharacterized protein</fullName>
    </submittedName>
</protein>
<dbReference type="EMBL" id="OZ021739">
    <property type="protein sequence ID" value="CAK9322494.1"/>
    <property type="molecule type" value="Genomic_DNA"/>
</dbReference>
<keyword evidence="1" id="KW-0812">Transmembrane</keyword>
<organism evidence="2 3">
    <name type="scientific">Citrullus colocynthis</name>
    <name type="common">colocynth</name>
    <dbReference type="NCBI Taxonomy" id="252529"/>
    <lineage>
        <taxon>Eukaryota</taxon>
        <taxon>Viridiplantae</taxon>
        <taxon>Streptophyta</taxon>
        <taxon>Embryophyta</taxon>
        <taxon>Tracheophyta</taxon>
        <taxon>Spermatophyta</taxon>
        <taxon>Magnoliopsida</taxon>
        <taxon>eudicotyledons</taxon>
        <taxon>Gunneridae</taxon>
        <taxon>Pentapetalae</taxon>
        <taxon>rosids</taxon>
        <taxon>fabids</taxon>
        <taxon>Cucurbitales</taxon>
        <taxon>Cucurbitaceae</taxon>
        <taxon>Benincaseae</taxon>
        <taxon>Citrullus</taxon>
    </lineage>
</organism>
<sequence>MSAPFNQFHTSPFFQPIIQSNSAALLNWMQQLGSSERLASKKMGLHDWEFIDCHGHDEKTHRSGDQNRVVSLNHTDQSIVSVSKVSGLTLIGDVKKESGTAAEFEVEEEENVNSRRIDLANLAMEKRKQWGRMAICSFGIAVAATICSLLLGSHSHHRGGASLVNKRNC</sequence>
<keyword evidence="3" id="KW-1185">Reference proteome</keyword>
<evidence type="ECO:0000256" key="1">
    <source>
        <dbReference type="SAM" id="Phobius"/>
    </source>
</evidence>
<name>A0ABP0YQ52_9ROSI</name>
<evidence type="ECO:0000313" key="3">
    <source>
        <dbReference type="Proteomes" id="UP001642487"/>
    </source>
</evidence>
<keyword evidence="1" id="KW-0472">Membrane</keyword>